<sequence>MKGDVMAMIPIIKGIDHVQLAAPEGSEEEARLFYGELLGMQEIEKPENLKARGGCWFLCGSQEIHIGIQQDFIPSKKAHPGFMVEHLSVLRRQLENAAYPISEEPPIAGRARFFTNDPFGNRIEFLEYA</sequence>
<dbReference type="SUPFAM" id="SSF54593">
    <property type="entry name" value="Glyoxalase/Bleomycin resistance protein/Dihydroxybiphenyl dioxygenase"/>
    <property type="match status" value="1"/>
</dbReference>
<dbReference type="InterPro" id="IPR029068">
    <property type="entry name" value="Glyas_Bleomycin-R_OHBP_Dase"/>
</dbReference>
<dbReference type="EMBL" id="CP116341">
    <property type="protein sequence ID" value="WOV84176.1"/>
    <property type="molecule type" value="Genomic_DNA"/>
</dbReference>
<evidence type="ECO:0000313" key="3">
    <source>
        <dbReference type="Proteomes" id="UP001303532"/>
    </source>
</evidence>
<dbReference type="InterPro" id="IPR004360">
    <property type="entry name" value="Glyas_Fos-R_dOase_dom"/>
</dbReference>
<reference evidence="2 3" key="1">
    <citation type="submission" date="2023-01" db="EMBL/GenBank/DDBJ databases">
        <title>Sporosarcina sp. nov., isolated from Korean tranditional fermented seafood 'Jeotgal'.</title>
        <authorList>
            <person name="Yang A.-I."/>
        </authorList>
    </citation>
    <scope>NUCLEOTIDE SEQUENCE [LARGE SCALE GENOMIC DNA]</scope>
    <source>
        <strain evidence="2 3">B2O-1</strain>
    </source>
</reference>
<organism evidence="2 3">
    <name type="scientific">Sporosarcina jeotgali</name>
    <dbReference type="NCBI Taxonomy" id="3020056"/>
    <lineage>
        <taxon>Bacteria</taxon>
        <taxon>Bacillati</taxon>
        <taxon>Bacillota</taxon>
        <taxon>Bacilli</taxon>
        <taxon>Bacillales</taxon>
        <taxon>Caryophanaceae</taxon>
        <taxon>Sporosarcina</taxon>
    </lineage>
</organism>
<gene>
    <name evidence="2" type="ORF">PGH26_15120</name>
</gene>
<dbReference type="Pfam" id="PF00903">
    <property type="entry name" value="Glyoxalase"/>
    <property type="match status" value="1"/>
</dbReference>
<evidence type="ECO:0000259" key="1">
    <source>
        <dbReference type="PROSITE" id="PS51819"/>
    </source>
</evidence>
<accession>A0ABZ0KXL3</accession>
<dbReference type="PANTHER" id="PTHR39175:SF1">
    <property type="entry name" value="FAMILY PROTEIN, PUTATIVE (AFU_ORTHOLOGUE AFUA_3G15060)-RELATED"/>
    <property type="match status" value="1"/>
</dbReference>
<dbReference type="PROSITE" id="PS51819">
    <property type="entry name" value="VOC"/>
    <property type="match status" value="1"/>
</dbReference>
<dbReference type="RefSeq" id="WP_323691833.1">
    <property type="nucleotide sequence ID" value="NZ_CP116341.1"/>
</dbReference>
<dbReference type="InterPro" id="IPR037523">
    <property type="entry name" value="VOC_core"/>
</dbReference>
<feature type="domain" description="VOC" evidence="1">
    <location>
        <begin position="14"/>
        <end position="128"/>
    </location>
</feature>
<protein>
    <submittedName>
        <fullName evidence="2">VOC family protein</fullName>
    </submittedName>
</protein>
<dbReference type="Proteomes" id="UP001303532">
    <property type="component" value="Chromosome"/>
</dbReference>
<name>A0ABZ0KXL3_9BACL</name>
<keyword evidence="3" id="KW-1185">Reference proteome</keyword>
<dbReference type="PANTHER" id="PTHR39175">
    <property type="entry name" value="FAMILY PROTEIN, PUTATIVE (AFU_ORTHOLOGUE AFUA_3G15060)-RELATED"/>
    <property type="match status" value="1"/>
</dbReference>
<evidence type="ECO:0000313" key="2">
    <source>
        <dbReference type="EMBL" id="WOV84176.1"/>
    </source>
</evidence>
<proteinExistence type="predicted"/>
<dbReference type="Gene3D" id="3.10.180.10">
    <property type="entry name" value="2,3-Dihydroxybiphenyl 1,2-Dioxygenase, domain 1"/>
    <property type="match status" value="1"/>
</dbReference>